<dbReference type="GO" id="GO:0005524">
    <property type="term" value="F:ATP binding"/>
    <property type="evidence" value="ECO:0007669"/>
    <property type="project" value="UniProtKB-KW"/>
</dbReference>
<dbReference type="RefSeq" id="WP_002737023.1">
    <property type="nucleotide sequence ID" value="NZ_CP012029.1"/>
</dbReference>
<dbReference type="InterPro" id="IPR003594">
    <property type="entry name" value="HATPase_dom"/>
</dbReference>
<evidence type="ECO:0000256" key="10">
    <source>
        <dbReference type="ARBA" id="ARBA00022989"/>
    </source>
</evidence>
<dbReference type="Pfam" id="PF00072">
    <property type="entry name" value="Response_reg"/>
    <property type="match status" value="1"/>
</dbReference>
<dbReference type="SUPFAM" id="SSF52172">
    <property type="entry name" value="CheY-like"/>
    <property type="match status" value="1"/>
</dbReference>
<evidence type="ECO:0000256" key="6">
    <source>
        <dbReference type="ARBA" id="ARBA00022692"/>
    </source>
</evidence>
<dbReference type="SMART" id="SM00065">
    <property type="entry name" value="GAF"/>
    <property type="match status" value="1"/>
</dbReference>
<dbReference type="GO" id="GO:0000155">
    <property type="term" value="F:phosphorelay sensor kinase activity"/>
    <property type="evidence" value="ECO:0007669"/>
    <property type="project" value="InterPro"/>
</dbReference>
<evidence type="ECO:0000259" key="14">
    <source>
        <dbReference type="PROSITE" id="PS50109"/>
    </source>
</evidence>
<dbReference type="EC" id="2.7.13.3" evidence="3"/>
<dbReference type="Pfam" id="PF02518">
    <property type="entry name" value="HATPase_c"/>
    <property type="match status" value="1"/>
</dbReference>
<name>A0A0E3BSK0_LEPBO</name>
<dbReference type="SMART" id="SM00387">
    <property type="entry name" value="HATPase_c"/>
    <property type="match status" value="1"/>
</dbReference>
<evidence type="ECO:0000256" key="11">
    <source>
        <dbReference type="ARBA" id="ARBA00023012"/>
    </source>
</evidence>
<dbReference type="InterPro" id="IPR004358">
    <property type="entry name" value="Sig_transdc_His_kin-like_C"/>
</dbReference>
<evidence type="ECO:0000256" key="7">
    <source>
        <dbReference type="ARBA" id="ARBA00022741"/>
    </source>
</evidence>
<feature type="modified residue" description="4-aspartylphosphate" evidence="13">
    <location>
        <position position="489"/>
    </location>
</feature>
<dbReference type="AlphaFoldDB" id="A0A0E3BSK0"/>
<organism evidence="16">
    <name type="scientific">Leptospira borgpetersenii serovar Ballum</name>
    <dbReference type="NCBI Taxonomy" id="280505"/>
    <lineage>
        <taxon>Bacteria</taxon>
        <taxon>Pseudomonadati</taxon>
        <taxon>Spirochaetota</taxon>
        <taxon>Spirochaetia</taxon>
        <taxon>Leptospirales</taxon>
        <taxon>Leptospiraceae</taxon>
        <taxon>Leptospira</taxon>
    </lineage>
</organism>
<dbReference type="InterPro" id="IPR001789">
    <property type="entry name" value="Sig_transdc_resp-reg_receiver"/>
</dbReference>
<dbReference type="Pfam" id="PF01590">
    <property type="entry name" value="GAF"/>
    <property type="match status" value="1"/>
</dbReference>
<dbReference type="PRINTS" id="PR00344">
    <property type="entry name" value="BCTRLSENSOR"/>
</dbReference>
<dbReference type="SMART" id="SM00388">
    <property type="entry name" value="HisKA"/>
    <property type="match status" value="1"/>
</dbReference>
<gene>
    <name evidence="16" type="ORF">LBBP_03567</name>
</gene>
<dbReference type="InterPro" id="IPR036097">
    <property type="entry name" value="HisK_dim/P_sf"/>
</dbReference>
<feature type="domain" description="Histidine kinase" evidence="14">
    <location>
        <begin position="192"/>
        <end position="414"/>
    </location>
</feature>
<feature type="domain" description="Response regulatory" evidence="15">
    <location>
        <begin position="440"/>
        <end position="557"/>
    </location>
</feature>
<dbReference type="GeneID" id="61172942"/>
<evidence type="ECO:0000313" key="16">
    <source>
        <dbReference type="EMBL" id="ALO27756.1"/>
    </source>
</evidence>
<dbReference type="InterPro" id="IPR011006">
    <property type="entry name" value="CheY-like_superfamily"/>
</dbReference>
<keyword evidence="4 13" id="KW-0597">Phosphoprotein</keyword>
<evidence type="ECO:0000259" key="15">
    <source>
        <dbReference type="PROSITE" id="PS50110"/>
    </source>
</evidence>
<dbReference type="CDD" id="cd00082">
    <property type="entry name" value="HisKA"/>
    <property type="match status" value="1"/>
</dbReference>
<keyword evidence="11" id="KW-0902">Two-component regulatory system</keyword>
<comment type="catalytic activity">
    <reaction evidence="1">
        <text>ATP + protein L-histidine = ADP + protein N-phospho-L-histidine.</text>
        <dbReference type="EC" id="2.7.13.3"/>
    </reaction>
</comment>
<dbReference type="InterPro" id="IPR029016">
    <property type="entry name" value="GAF-like_dom_sf"/>
</dbReference>
<keyword evidence="8" id="KW-0418">Kinase</keyword>
<keyword evidence="7" id="KW-0547">Nucleotide-binding</keyword>
<evidence type="ECO:0000256" key="9">
    <source>
        <dbReference type="ARBA" id="ARBA00022840"/>
    </source>
</evidence>
<evidence type="ECO:0000256" key="2">
    <source>
        <dbReference type="ARBA" id="ARBA00004370"/>
    </source>
</evidence>
<dbReference type="GO" id="GO:0016020">
    <property type="term" value="C:membrane"/>
    <property type="evidence" value="ECO:0007669"/>
    <property type="project" value="UniProtKB-SubCell"/>
</dbReference>
<dbReference type="SUPFAM" id="SSF55781">
    <property type="entry name" value="GAF domain-like"/>
    <property type="match status" value="1"/>
</dbReference>
<dbReference type="EMBL" id="CP012029">
    <property type="protein sequence ID" value="ALO27756.1"/>
    <property type="molecule type" value="Genomic_DNA"/>
</dbReference>
<dbReference type="CDD" id="cd16922">
    <property type="entry name" value="HATPase_EvgS-ArcB-TorS-like"/>
    <property type="match status" value="1"/>
</dbReference>
<evidence type="ECO:0000256" key="13">
    <source>
        <dbReference type="PROSITE-ProRule" id="PRU00169"/>
    </source>
</evidence>
<evidence type="ECO:0000256" key="1">
    <source>
        <dbReference type="ARBA" id="ARBA00000085"/>
    </source>
</evidence>
<evidence type="ECO:0000256" key="12">
    <source>
        <dbReference type="ARBA" id="ARBA00023136"/>
    </source>
</evidence>
<dbReference type="Gene3D" id="3.30.565.10">
    <property type="entry name" value="Histidine kinase-like ATPase, C-terminal domain"/>
    <property type="match status" value="1"/>
</dbReference>
<dbReference type="Gene3D" id="3.30.450.40">
    <property type="match status" value="1"/>
</dbReference>
<keyword evidence="6" id="KW-0812">Transmembrane</keyword>
<evidence type="ECO:0000256" key="3">
    <source>
        <dbReference type="ARBA" id="ARBA00012438"/>
    </source>
</evidence>
<dbReference type="InterPro" id="IPR005467">
    <property type="entry name" value="His_kinase_dom"/>
</dbReference>
<evidence type="ECO:0000256" key="4">
    <source>
        <dbReference type="ARBA" id="ARBA00022553"/>
    </source>
</evidence>
<comment type="subcellular location">
    <subcellularLocation>
        <location evidence="2">Membrane</location>
    </subcellularLocation>
</comment>
<dbReference type="PROSITE" id="PS50109">
    <property type="entry name" value="HIS_KIN"/>
    <property type="match status" value="1"/>
</dbReference>
<dbReference type="Gene3D" id="3.40.50.2300">
    <property type="match status" value="1"/>
</dbReference>
<evidence type="ECO:0000256" key="8">
    <source>
        <dbReference type="ARBA" id="ARBA00022777"/>
    </source>
</evidence>
<dbReference type="InterPro" id="IPR003661">
    <property type="entry name" value="HisK_dim/P_dom"/>
</dbReference>
<dbReference type="Proteomes" id="UP000058857">
    <property type="component" value="Chromosome 1"/>
</dbReference>
<evidence type="ECO:0000313" key="17">
    <source>
        <dbReference type="Proteomes" id="UP000058857"/>
    </source>
</evidence>
<dbReference type="PATRIC" id="fig|280505.15.peg.3479"/>
<dbReference type="PANTHER" id="PTHR45339:SF1">
    <property type="entry name" value="HYBRID SIGNAL TRANSDUCTION HISTIDINE KINASE J"/>
    <property type="match status" value="1"/>
</dbReference>
<dbReference type="InterPro" id="IPR036890">
    <property type="entry name" value="HATPase_C_sf"/>
</dbReference>
<dbReference type="SMART" id="SM00448">
    <property type="entry name" value="REC"/>
    <property type="match status" value="1"/>
</dbReference>
<dbReference type="PROSITE" id="PS50110">
    <property type="entry name" value="RESPONSE_REGULATORY"/>
    <property type="match status" value="1"/>
</dbReference>
<dbReference type="InterPro" id="IPR003018">
    <property type="entry name" value="GAF"/>
</dbReference>
<dbReference type="Pfam" id="PF00512">
    <property type="entry name" value="HisKA"/>
    <property type="match status" value="1"/>
</dbReference>
<dbReference type="SUPFAM" id="SSF55874">
    <property type="entry name" value="ATPase domain of HSP90 chaperone/DNA topoisomerase II/histidine kinase"/>
    <property type="match status" value="1"/>
</dbReference>
<dbReference type="SUPFAM" id="SSF47384">
    <property type="entry name" value="Homodimeric domain of signal transducing histidine kinase"/>
    <property type="match status" value="1"/>
</dbReference>
<keyword evidence="5" id="KW-0808">Transferase</keyword>
<dbReference type="Gene3D" id="1.10.287.130">
    <property type="match status" value="1"/>
</dbReference>
<evidence type="ECO:0000256" key="5">
    <source>
        <dbReference type="ARBA" id="ARBA00022679"/>
    </source>
</evidence>
<dbReference type="PANTHER" id="PTHR45339">
    <property type="entry name" value="HYBRID SIGNAL TRANSDUCTION HISTIDINE KINASE J"/>
    <property type="match status" value="1"/>
</dbReference>
<dbReference type="FunFam" id="3.30.565.10:FF:000010">
    <property type="entry name" value="Sensor histidine kinase RcsC"/>
    <property type="match status" value="1"/>
</dbReference>
<sequence>METSKNHSIPIPFNEKERLDALHSYQIINTTPEEKFDSLTQIAAYICDSPIVLISLIDTNRLWFKSKIGMNVSGIPRDISFCQYTIIQDEIFEIENALNDEKFQNNPFVLGPPYIRFYAGTPLKTPEGFNVGTLCVFDTEPKRLDSRQKMTLKVLSNQIIANFELIKKNRELVSVHEKKEELQKSKSQFFANMSHEIRTPVHGILGITSLLSETKLQPEQKEYVDIIRRNGNLLLSLLNDILDFSKLESSHMKIEIIAFDLMDLLKDVFYLFETDAKRKNLEFKMVGDTLSSLIVSTDPNRLKQILVNLISNAFKFTEKGSVSIEFEFDIKSDSKQCDIRIRVKDTGIGIPEQKLKELFQAYSQMDTSVSRKYGGTGLGLAISKGLAEMMNLKLTAQSVINRGSVFEISGRIPLAERSEVNFEPKKPNPDTNGASVQDLRILVAEDNEINQMLIKKVLEKLGYKPVIVSNGIEALHHIETKGADVFFLDIQMPELSGIETAKILTQHTNQSIRPYIIAMTANASPEDKEDCLASGINEYISKPFRKEEIADLLNHFIARKNSKT</sequence>
<reference evidence="16 17" key="1">
    <citation type="journal article" date="2015" name="PLoS Negl. Trop. Dis.">
        <title>Distribution of Plasmids in Distinct Leptospira Pathogenic Species.</title>
        <authorList>
            <person name="Wang Y."/>
            <person name="Zhuang X."/>
            <person name="Zhong Y."/>
            <person name="Zhang C."/>
            <person name="Zhang Y."/>
            <person name="Zeng L."/>
            <person name="Zhu Y."/>
            <person name="He P."/>
            <person name="Dong K."/>
            <person name="Pal U."/>
            <person name="Guo X."/>
            <person name="Qin J."/>
        </authorList>
    </citation>
    <scope>NUCLEOTIDE SEQUENCE [LARGE SCALE GENOMIC DNA]</scope>
    <source>
        <strain evidence="16 17">56604</strain>
    </source>
</reference>
<dbReference type="FunFam" id="1.10.287.130:FF:000004">
    <property type="entry name" value="Ethylene receptor 1"/>
    <property type="match status" value="1"/>
</dbReference>
<protein>
    <recommendedName>
        <fullName evidence="3">histidine kinase</fullName>
        <ecNumber evidence="3">2.7.13.3</ecNumber>
    </recommendedName>
</protein>
<dbReference type="CDD" id="cd17546">
    <property type="entry name" value="REC_hyHK_CKI1_RcsC-like"/>
    <property type="match status" value="1"/>
</dbReference>
<proteinExistence type="predicted"/>
<keyword evidence="12" id="KW-0472">Membrane</keyword>
<accession>A0A0E3BSK0</accession>
<keyword evidence="9" id="KW-0067">ATP-binding</keyword>
<keyword evidence="10" id="KW-1133">Transmembrane helix</keyword>